<feature type="compositionally biased region" description="Basic and acidic residues" evidence="1">
    <location>
        <begin position="494"/>
        <end position="503"/>
    </location>
</feature>
<feature type="compositionally biased region" description="Basic and acidic residues" evidence="1">
    <location>
        <begin position="130"/>
        <end position="146"/>
    </location>
</feature>
<feature type="region of interest" description="Disordered" evidence="1">
    <location>
        <begin position="366"/>
        <end position="386"/>
    </location>
</feature>
<feature type="compositionally biased region" description="Low complexity" evidence="1">
    <location>
        <begin position="477"/>
        <end position="493"/>
    </location>
</feature>
<evidence type="ECO:0000313" key="5">
    <source>
        <dbReference type="Proteomes" id="UP000199656"/>
    </source>
</evidence>
<dbReference type="InterPro" id="IPR025222">
    <property type="entry name" value="DUF3945"/>
</dbReference>
<keyword evidence="5" id="KW-1185">Reference proteome</keyword>
<name>A0A1H4EZ58_9BACT</name>
<protein>
    <recommendedName>
        <fullName evidence="6">DUF3945 domain-containing protein</fullName>
    </recommendedName>
</protein>
<dbReference type="Proteomes" id="UP000199656">
    <property type="component" value="Unassembled WGS sequence"/>
</dbReference>
<feature type="compositionally biased region" description="Low complexity" evidence="1">
    <location>
        <begin position="370"/>
        <end position="380"/>
    </location>
</feature>
<evidence type="ECO:0000313" key="4">
    <source>
        <dbReference type="EMBL" id="SEA90316.1"/>
    </source>
</evidence>
<evidence type="ECO:0008006" key="6">
    <source>
        <dbReference type="Google" id="ProtNLM"/>
    </source>
</evidence>
<dbReference type="RefSeq" id="WP_051347783.1">
    <property type="nucleotide sequence ID" value="NZ_BKAT01000020.1"/>
</dbReference>
<dbReference type="STRING" id="408074.SAMN05660909_04058"/>
<organism evidence="4 5">
    <name type="scientific">Chitinophaga terrae</name>
    <name type="common">ex Kim and Jung 2007</name>
    <dbReference type="NCBI Taxonomy" id="408074"/>
    <lineage>
        <taxon>Bacteria</taxon>
        <taxon>Pseudomonadati</taxon>
        <taxon>Bacteroidota</taxon>
        <taxon>Chitinophagia</taxon>
        <taxon>Chitinophagales</taxon>
        <taxon>Chitinophagaceae</taxon>
        <taxon>Chitinophaga</taxon>
    </lineage>
</organism>
<feature type="compositionally biased region" description="Low complexity" evidence="1">
    <location>
        <begin position="11"/>
        <end position="27"/>
    </location>
</feature>
<dbReference type="Pfam" id="PF13351">
    <property type="entry name" value="DUF4099"/>
    <property type="match status" value="1"/>
</dbReference>
<feature type="compositionally biased region" description="Polar residues" evidence="1">
    <location>
        <begin position="453"/>
        <end position="476"/>
    </location>
</feature>
<evidence type="ECO:0000256" key="1">
    <source>
        <dbReference type="SAM" id="MobiDB-lite"/>
    </source>
</evidence>
<evidence type="ECO:0000259" key="3">
    <source>
        <dbReference type="Pfam" id="PF13351"/>
    </source>
</evidence>
<feature type="region of interest" description="Disordered" evidence="1">
    <location>
        <begin position="130"/>
        <end position="169"/>
    </location>
</feature>
<feature type="region of interest" description="Disordered" evidence="1">
    <location>
        <begin position="1"/>
        <end position="28"/>
    </location>
</feature>
<dbReference type="AlphaFoldDB" id="A0A1H4EZ58"/>
<dbReference type="Pfam" id="PF13101">
    <property type="entry name" value="DUF3945"/>
    <property type="match status" value="2"/>
</dbReference>
<dbReference type="InterPro" id="IPR025343">
    <property type="entry name" value="DUF4099"/>
</dbReference>
<gene>
    <name evidence="4" type="ORF">SAMN05660909_04058</name>
</gene>
<accession>A0A1H4EZ58</accession>
<reference evidence="5" key="1">
    <citation type="submission" date="2016-10" db="EMBL/GenBank/DDBJ databases">
        <authorList>
            <person name="Varghese N."/>
            <person name="Submissions S."/>
        </authorList>
    </citation>
    <scope>NUCLEOTIDE SEQUENCE [LARGE SCALE GENOMIC DNA]</scope>
    <source>
        <strain evidence="5">DSM 23920</strain>
    </source>
</reference>
<dbReference type="EMBL" id="FNRL01000021">
    <property type="protein sequence ID" value="SEA90316.1"/>
    <property type="molecule type" value="Genomic_DNA"/>
</dbReference>
<feature type="region of interest" description="Disordered" evidence="1">
    <location>
        <begin position="452"/>
        <end position="503"/>
    </location>
</feature>
<feature type="domain" description="DUF3945" evidence="2">
    <location>
        <begin position="310"/>
        <end position="363"/>
    </location>
</feature>
<proteinExistence type="predicted"/>
<dbReference type="OrthoDB" id="1081890at2"/>
<evidence type="ECO:0000259" key="2">
    <source>
        <dbReference type="Pfam" id="PF13101"/>
    </source>
</evidence>
<sequence>MSEQITETAGQEPQQSTQTNPQQTPEQLSDVLLVMDKEKKTIQAVTGVDENGELKTVDANKKNQNAFMRVDKSGDFFSNFFSNFWRQLKDPTRFSFFKVPAQDAVETAQKMQQQVNAPTKEGEAIMAKHEVKEPKEPQQENKKDMETTQAPQAKPEATQAMPQTNDHRFKADDIDWKTLAQIGITKERLEKDNTLEMLLKGYKTNKVYPVSINFGSAVMRSEARLGLQSGENGMPVFVMYGVRHEPNLHTPFFGHEFTKEDKENLLKTGNMGRVVELTYPKTGEKIPSIISIDKLTKEVIALRQDWIKVPDDIGGVKLSAEQKQTLYEGKSIYIEGMVSQKGKTFSSDIQYNADKRFPEYLFERGSNYKQSQNQQQAQSQDNPRLYRGKEFNDEQYKKLTEGKTIYVSDFMDGKGQPYKGYVTLNAETGKYDFNFRNPDKLKDKIVPADTHKTQVAVNSEGKTNEATKNINEPLKSQQNAPINKQQQEQQQPPKENKSRGVRR</sequence>
<feature type="domain" description="DUF4099" evidence="3">
    <location>
        <begin position="169"/>
        <end position="251"/>
    </location>
</feature>
<feature type="domain" description="DUF3945" evidence="2">
    <location>
        <begin position="388"/>
        <end position="435"/>
    </location>
</feature>